<feature type="binding site" evidence="11">
    <location>
        <position position="483"/>
    </location>
    <ligand>
        <name>Mg(2+)</name>
        <dbReference type="ChEBI" id="CHEBI:18420"/>
    </ligand>
</feature>
<dbReference type="EC" id="4.1.1.1" evidence="4"/>
<evidence type="ECO:0000259" key="15">
    <source>
        <dbReference type="Pfam" id="PF02775"/>
    </source>
</evidence>
<reference evidence="17 18" key="1">
    <citation type="submission" date="2015-01" db="EMBL/GenBank/DDBJ databases">
        <title>The Genome Sequence of Fonsecaea multimorphosa CBS 102226.</title>
        <authorList>
            <consortium name="The Broad Institute Genomics Platform"/>
            <person name="Cuomo C."/>
            <person name="de Hoog S."/>
            <person name="Gorbushina A."/>
            <person name="Stielow B."/>
            <person name="Teixiera M."/>
            <person name="Abouelleil A."/>
            <person name="Chapman S.B."/>
            <person name="Priest M."/>
            <person name="Young S.K."/>
            <person name="Wortman J."/>
            <person name="Nusbaum C."/>
            <person name="Birren B."/>
        </authorList>
    </citation>
    <scope>NUCLEOTIDE SEQUENCE [LARGE SCALE GENOMIC DNA]</scope>
    <source>
        <strain evidence="17 18">CBS 102226</strain>
    </source>
</reference>
<feature type="binding site" evidence="11">
    <location>
        <position position="454"/>
    </location>
    <ligand>
        <name>Mg(2+)</name>
        <dbReference type="ChEBI" id="CHEBI:18420"/>
    </ligand>
</feature>
<dbReference type="SUPFAM" id="SSF52467">
    <property type="entry name" value="DHS-like NAD/FAD-binding domain"/>
    <property type="match status" value="1"/>
</dbReference>
<dbReference type="CDD" id="cd07038">
    <property type="entry name" value="TPP_PYR_PDC_IPDC_like"/>
    <property type="match status" value="1"/>
</dbReference>
<comment type="catalytic activity">
    <reaction evidence="1">
        <text>a 2-oxocarboxylate + H(+) = an aldehyde + CO2</text>
        <dbReference type="Rhea" id="RHEA:11628"/>
        <dbReference type="ChEBI" id="CHEBI:15378"/>
        <dbReference type="ChEBI" id="CHEBI:16526"/>
        <dbReference type="ChEBI" id="CHEBI:17478"/>
        <dbReference type="ChEBI" id="CHEBI:35179"/>
        <dbReference type="EC" id="4.1.1.1"/>
    </reaction>
</comment>
<accession>A0A0D2KI28</accession>
<dbReference type="AlphaFoldDB" id="A0A0D2KI28"/>
<comment type="cofactor">
    <cofactor evidence="11">
        <name>Mg(2+)</name>
        <dbReference type="ChEBI" id="CHEBI:18420"/>
    </cofactor>
    <text evidence="11">Binds 1 Mg(2+) per subunit.</text>
</comment>
<evidence type="ECO:0000256" key="1">
    <source>
        <dbReference type="ARBA" id="ARBA00001041"/>
    </source>
</evidence>
<evidence type="ECO:0000256" key="7">
    <source>
        <dbReference type="ARBA" id="ARBA00022793"/>
    </source>
</evidence>
<dbReference type="Gene3D" id="3.40.50.1220">
    <property type="entry name" value="TPP-binding domain"/>
    <property type="match status" value="1"/>
</dbReference>
<dbReference type="GO" id="GO:0000949">
    <property type="term" value="P:aromatic amino acid family catabolic process to alcohol via Ehrlich pathway"/>
    <property type="evidence" value="ECO:0007669"/>
    <property type="project" value="TreeGrafter"/>
</dbReference>
<name>A0A0D2KI28_9EURO</name>
<keyword evidence="8 11" id="KW-0460">Magnesium</keyword>
<comment type="cofactor">
    <cofactor evidence="2">
        <name>thiamine diphosphate</name>
        <dbReference type="ChEBI" id="CHEBI:58937"/>
    </cofactor>
</comment>
<dbReference type="EMBL" id="KN848078">
    <property type="protein sequence ID" value="KIX96308.1"/>
    <property type="molecule type" value="Genomic_DNA"/>
</dbReference>
<dbReference type="InterPro" id="IPR012000">
    <property type="entry name" value="Thiamin_PyroP_enz_cen_dom"/>
</dbReference>
<dbReference type="GO" id="GO:0005829">
    <property type="term" value="C:cytosol"/>
    <property type="evidence" value="ECO:0007669"/>
    <property type="project" value="TreeGrafter"/>
</dbReference>
<feature type="compositionally biased region" description="Basic and acidic residues" evidence="13">
    <location>
        <begin position="576"/>
        <end position="600"/>
    </location>
</feature>
<evidence type="ECO:0000256" key="13">
    <source>
        <dbReference type="SAM" id="MobiDB-lite"/>
    </source>
</evidence>
<evidence type="ECO:0000256" key="6">
    <source>
        <dbReference type="ARBA" id="ARBA00022723"/>
    </source>
</evidence>
<dbReference type="GO" id="GO:0004737">
    <property type="term" value="F:pyruvate decarboxylase activity"/>
    <property type="evidence" value="ECO:0007669"/>
    <property type="project" value="UniProtKB-EC"/>
</dbReference>
<dbReference type="InterPro" id="IPR012001">
    <property type="entry name" value="Thiamin_PyroP_enz_TPP-bd_dom"/>
</dbReference>
<dbReference type="InterPro" id="IPR012110">
    <property type="entry name" value="PDC/IPDC-like"/>
</dbReference>
<dbReference type="Pfam" id="PF02776">
    <property type="entry name" value="TPP_enzyme_N"/>
    <property type="match status" value="1"/>
</dbReference>
<dbReference type="GO" id="GO:0000287">
    <property type="term" value="F:magnesium ion binding"/>
    <property type="evidence" value="ECO:0007669"/>
    <property type="project" value="InterPro"/>
</dbReference>
<dbReference type="FunFam" id="3.40.50.970:FF:000019">
    <property type="entry name" value="Pyruvate decarboxylase isozyme"/>
    <property type="match status" value="1"/>
</dbReference>
<organism evidence="17 18">
    <name type="scientific">Fonsecaea multimorphosa CBS 102226</name>
    <dbReference type="NCBI Taxonomy" id="1442371"/>
    <lineage>
        <taxon>Eukaryota</taxon>
        <taxon>Fungi</taxon>
        <taxon>Dikarya</taxon>
        <taxon>Ascomycota</taxon>
        <taxon>Pezizomycotina</taxon>
        <taxon>Eurotiomycetes</taxon>
        <taxon>Chaetothyriomycetidae</taxon>
        <taxon>Chaetothyriales</taxon>
        <taxon>Herpotrichiellaceae</taxon>
        <taxon>Fonsecaea</taxon>
    </lineage>
</organism>
<dbReference type="RefSeq" id="XP_016630431.1">
    <property type="nucleotide sequence ID" value="XM_016778583.1"/>
</dbReference>
<evidence type="ECO:0000313" key="17">
    <source>
        <dbReference type="EMBL" id="KIX96308.1"/>
    </source>
</evidence>
<keyword evidence="6 11" id="KW-0479">Metal-binding</keyword>
<dbReference type="STRING" id="1442371.A0A0D2KI28"/>
<dbReference type="InterPro" id="IPR011766">
    <property type="entry name" value="TPP_enzyme_TPP-bd"/>
</dbReference>
<evidence type="ECO:0000256" key="2">
    <source>
        <dbReference type="ARBA" id="ARBA00001964"/>
    </source>
</evidence>
<feature type="binding site" evidence="11">
    <location>
        <position position="481"/>
    </location>
    <ligand>
        <name>Mg(2+)</name>
        <dbReference type="ChEBI" id="CHEBI:18420"/>
    </ligand>
</feature>
<evidence type="ECO:0000313" key="18">
    <source>
        <dbReference type="Proteomes" id="UP000053411"/>
    </source>
</evidence>
<dbReference type="Proteomes" id="UP000053411">
    <property type="component" value="Unassembled WGS sequence"/>
</dbReference>
<evidence type="ECO:0000256" key="4">
    <source>
        <dbReference type="ARBA" id="ARBA00013202"/>
    </source>
</evidence>
<dbReference type="SUPFAM" id="SSF52518">
    <property type="entry name" value="Thiamin diphosphate-binding fold (THDP-binding)"/>
    <property type="match status" value="2"/>
</dbReference>
<evidence type="ECO:0000256" key="8">
    <source>
        <dbReference type="ARBA" id="ARBA00022842"/>
    </source>
</evidence>
<dbReference type="InterPro" id="IPR047213">
    <property type="entry name" value="TPP_PYR_PDC_IPDC-like"/>
</dbReference>
<evidence type="ECO:0000256" key="3">
    <source>
        <dbReference type="ARBA" id="ARBA00007812"/>
    </source>
</evidence>
<evidence type="ECO:0000256" key="10">
    <source>
        <dbReference type="ARBA" id="ARBA00023239"/>
    </source>
</evidence>
<comment type="similarity">
    <text evidence="3 12">Belongs to the TPP enzyme family.</text>
</comment>
<feature type="domain" description="Thiamine pyrophosphate enzyme N-terminal TPP-binding" evidence="16">
    <location>
        <begin position="6"/>
        <end position="110"/>
    </location>
</feature>
<dbReference type="OrthoDB" id="308383at2759"/>
<dbReference type="InterPro" id="IPR029035">
    <property type="entry name" value="DHS-like_NAD/FAD-binding_dom"/>
</dbReference>
<evidence type="ECO:0000256" key="12">
    <source>
        <dbReference type="RuleBase" id="RU362132"/>
    </source>
</evidence>
<dbReference type="VEuPathDB" id="FungiDB:Z520_08086"/>
<dbReference type="CDD" id="cd02005">
    <property type="entry name" value="TPP_PDC_IPDC"/>
    <property type="match status" value="1"/>
</dbReference>
<dbReference type="Pfam" id="PF02775">
    <property type="entry name" value="TPP_enzyme_C"/>
    <property type="match status" value="1"/>
</dbReference>
<feature type="region of interest" description="Disordered" evidence="13">
    <location>
        <begin position="571"/>
        <end position="600"/>
    </location>
</feature>
<dbReference type="FunFam" id="3.40.50.970:FF:000024">
    <property type="entry name" value="Pyruvate decarboxylase isozyme"/>
    <property type="match status" value="1"/>
</dbReference>
<dbReference type="PANTHER" id="PTHR43452">
    <property type="entry name" value="PYRUVATE DECARBOXYLASE"/>
    <property type="match status" value="1"/>
</dbReference>
<feature type="domain" description="Thiamine pyrophosphate enzyme central" evidence="14">
    <location>
        <begin position="204"/>
        <end position="337"/>
    </location>
</feature>
<dbReference type="PIRSF" id="PIRSF036565">
    <property type="entry name" value="Pyruvt_ip_decrb"/>
    <property type="match status" value="1"/>
</dbReference>
<dbReference type="GO" id="GO:0005634">
    <property type="term" value="C:nucleus"/>
    <property type="evidence" value="ECO:0007669"/>
    <property type="project" value="TreeGrafter"/>
</dbReference>
<evidence type="ECO:0000259" key="16">
    <source>
        <dbReference type="Pfam" id="PF02776"/>
    </source>
</evidence>
<dbReference type="PANTHER" id="PTHR43452:SF11">
    <property type="entry name" value="PYRUVATE DECARBOXYLASE"/>
    <property type="match status" value="1"/>
</dbReference>
<protein>
    <recommendedName>
        <fullName evidence="5">Pyruvate decarboxylase</fullName>
        <ecNumber evidence="4">4.1.1.1</ecNumber>
    </recommendedName>
</protein>
<evidence type="ECO:0000256" key="11">
    <source>
        <dbReference type="PIRSR" id="PIRSR036565-2"/>
    </source>
</evidence>
<dbReference type="InterPro" id="IPR047214">
    <property type="entry name" value="TPP_PDC_IPDC"/>
</dbReference>
<evidence type="ECO:0000256" key="5">
    <source>
        <dbReference type="ARBA" id="ARBA00014422"/>
    </source>
</evidence>
<evidence type="ECO:0000256" key="9">
    <source>
        <dbReference type="ARBA" id="ARBA00023052"/>
    </source>
</evidence>
<dbReference type="Gene3D" id="3.40.50.970">
    <property type="match status" value="2"/>
</dbReference>
<keyword evidence="7" id="KW-0210">Decarboxylase</keyword>
<dbReference type="GeneID" id="27713832"/>
<keyword evidence="9 12" id="KW-0786">Thiamine pyrophosphate</keyword>
<proteinExistence type="inferred from homology"/>
<keyword evidence="18" id="KW-1185">Reference proteome</keyword>
<dbReference type="Pfam" id="PF00205">
    <property type="entry name" value="TPP_enzyme_M"/>
    <property type="match status" value="1"/>
</dbReference>
<feature type="domain" description="Thiamine pyrophosphate enzyme TPP-binding" evidence="15">
    <location>
        <begin position="408"/>
        <end position="499"/>
    </location>
</feature>
<sequence length="600" mass="66131">MASHIDLAEYLFRRIRQVGVKSVHGVPGDYNLTALDYIEPAGLDWVGNANELNAGYAADGYARIRGLSALVTAFGVGELSAINAIAGAYSEMAPVIHIVGTAPTNVQDHGLCMHHSLGDGNFRIFAEMYAKITVAQANLRDPGTAPAQIDRCIRECVLQSRPVYLELPTNMVKAQVPAAALDVPIDLSIPLNDEGFEDTEVELILNKMYSSKQPLIIVDGCTSRYGVSEEADELVRVTEFPTSTTPFGKGIVNETYPNFYGIYAGIAGNEIYMPWARGCDLVIKLGPLESDVNTFGFSTIPDPKSAIVFHRDHVEIGGTKYHNLHIKSLLRKILSKLEKNKLPKYSPSMDLGHPELQLMALPPADEDELIDQATFWRRISKFFRSGDIVMVETGTPSIGSRDMFLPAHTSLINSSIWLSIGYMLPAAQGAALAQREMIAEGKRPDGRTILIEGDGSLQMTAQSISDMIRNRIDVTIFVINNDGYVIERWIHGMKAGYNDIQPWRYLEAPSYFGAPKDDPAYPVVTRRAETWGQLKDILAEPGLQAGKGLNIVEVMMDREDAPDVLKKLVVSTSRRNSGETERPQPRQPMSHEEKVMKVAG</sequence>
<gene>
    <name evidence="17" type="ORF">Z520_08086</name>
</gene>
<dbReference type="GO" id="GO:0030976">
    <property type="term" value="F:thiamine pyrophosphate binding"/>
    <property type="evidence" value="ECO:0007669"/>
    <property type="project" value="InterPro"/>
</dbReference>
<evidence type="ECO:0000259" key="14">
    <source>
        <dbReference type="Pfam" id="PF00205"/>
    </source>
</evidence>
<keyword evidence="10" id="KW-0456">Lyase</keyword>
<dbReference type="InterPro" id="IPR029061">
    <property type="entry name" value="THDP-binding"/>
</dbReference>